<gene>
    <name evidence="1" type="ORF">IAC79_01100</name>
</gene>
<accession>A0A9D1T207</accession>
<dbReference type="Proteomes" id="UP000886845">
    <property type="component" value="Unassembled WGS sequence"/>
</dbReference>
<evidence type="ECO:0000313" key="1">
    <source>
        <dbReference type="EMBL" id="HIV08697.1"/>
    </source>
</evidence>
<dbReference type="AlphaFoldDB" id="A0A9D1T207"/>
<dbReference type="InterPro" id="IPR003772">
    <property type="entry name" value="YceD"/>
</dbReference>
<evidence type="ECO:0000313" key="2">
    <source>
        <dbReference type="Proteomes" id="UP000886845"/>
    </source>
</evidence>
<comment type="caution">
    <text evidence="1">The sequence shown here is derived from an EMBL/GenBank/DDBJ whole genome shotgun (WGS) entry which is preliminary data.</text>
</comment>
<reference evidence="1" key="2">
    <citation type="journal article" date="2021" name="PeerJ">
        <title>Extensive microbial diversity within the chicken gut microbiome revealed by metagenomics and culture.</title>
        <authorList>
            <person name="Gilroy R."/>
            <person name="Ravi A."/>
            <person name="Getino M."/>
            <person name="Pursley I."/>
            <person name="Horton D.L."/>
            <person name="Alikhan N.F."/>
            <person name="Baker D."/>
            <person name="Gharbi K."/>
            <person name="Hall N."/>
            <person name="Watson M."/>
            <person name="Adriaenssens E.M."/>
            <person name="Foster-Nyarko E."/>
            <person name="Jarju S."/>
            <person name="Secka A."/>
            <person name="Antonio M."/>
            <person name="Oren A."/>
            <person name="Chaudhuri R.R."/>
            <person name="La Ragione R."/>
            <person name="Hildebrand F."/>
            <person name="Pallen M.J."/>
        </authorList>
    </citation>
    <scope>NUCLEOTIDE SEQUENCE</scope>
    <source>
        <strain evidence="1">35461</strain>
    </source>
</reference>
<protein>
    <submittedName>
        <fullName evidence="1">DUF177 domain-containing protein</fullName>
    </submittedName>
</protein>
<dbReference type="EMBL" id="DVOR01000036">
    <property type="protein sequence ID" value="HIV08697.1"/>
    <property type="molecule type" value="Genomic_DNA"/>
</dbReference>
<sequence length="163" mass="17498">METPARLTVDLGRLREGRPERLRGTLDAALLAIDDLAQLRPAGPLAYDIEVTLLPGGEALARGALRLPCRCVCRRCGRDFDAEFAEEDFCETLQVEGQNTWDLTESAREGIILVLPSYPICGEGCKGVCPHCGKNLNEGPCGCAQGGDGSPWGALDGWAPQDE</sequence>
<reference evidence="1" key="1">
    <citation type="submission" date="2020-10" db="EMBL/GenBank/DDBJ databases">
        <authorList>
            <person name="Gilroy R."/>
        </authorList>
    </citation>
    <scope>NUCLEOTIDE SEQUENCE</scope>
    <source>
        <strain evidence="1">35461</strain>
    </source>
</reference>
<name>A0A9D1T207_9BACT</name>
<organism evidence="1 2">
    <name type="scientific">Candidatus Spyradenecus faecavium</name>
    <dbReference type="NCBI Taxonomy" id="2840947"/>
    <lineage>
        <taxon>Bacteria</taxon>
        <taxon>Pseudomonadati</taxon>
        <taxon>Lentisphaerota</taxon>
        <taxon>Lentisphaeria</taxon>
        <taxon>Lentisphaerales</taxon>
        <taxon>Lentisphaeraceae</taxon>
        <taxon>Lentisphaeraceae incertae sedis</taxon>
        <taxon>Candidatus Spyradenecus</taxon>
    </lineage>
</organism>
<proteinExistence type="predicted"/>
<dbReference type="Pfam" id="PF02620">
    <property type="entry name" value="YceD"/>
    <property type="match status" value="1"/>
</dbReference>